<dbReference type="GO" id="GO:0005543">
    <property type="term" value="F:phospholipid binding"/>
    <property type="evidence" value="ECO:0007669"/>
    <property type="project" value="TreeGrafter"/>
</dbReference>
<evidence type="ECO:0000313" key="12">
    <source>
        <dbReference type="Proteomes" id="UP000057609"/>
    </source>
</evidence>
<protein>
    <recommendedName>
        <fullName evidence="3 10">Lipid-A-disaccharide synthase</fullName>
        <ecNumber evidence="2 10">2.4.1.182</ecNumber>
    </recommendedName>
</protein>
<dbReference type="InterPro" id="IPR003835">
    <property type="entry name" value="Glyco_trans_19"/>
</dbReference>
<evidence type="ECO:0000256" key="5">
    <source>
        <dbReference type="ARBA" id="ARBA00022556"/>
    </source>
</evidence>
<evidence type="ECO:0000256" key="6">
    <source>
        <dbReference type="ARBA" id="ARBA00022676"/>
    </source>
</evidence>
<evidence type="ECO:0000256" key="1">
    <source>
        <dbReference type="ARBA" id="ARBA00002056"/>
    </source>
</evidence>
<gene>
    <name evidence="10" type="primary">lpxB</name>
    <name evidence="11" type="ORF">GPICK_10470</name>
</gene>
<evidence type="ECO:0000256" key="8">
    <source>
        <dbReference type="ARBA" id="ARBA00023098"/>
    </source>
</evidence>
<evidence type="ECO:0000256" key="4">
    <source>
        <dbReference type="ARBA" id="ARBA00022516"/>
    </source>
</evidence>
<evidence type="ECO:0000256" key="7">
    <source>
        <dbReference type="ARBA" id="ARBA00022679"/>
    </source>
</evidence>
<dbReference type="GO" id="GO:0009245">
    <property type="term" value="P:lipid A biosynthetic process"/>
    <property type="evidence" value="ECO:0007669"/>
    <property type="project" value="UniProtKB-UniRule"/>
</dbReference>
<dbReference type="EMBL" id="CP009788">
    <property type="protein sequence ID" value="AJE03718.1"/>
    <property type="molecule type" value="Genomic_DNA"/>
</dbReference>
<dbReference type="STRING" id="345632.GPICK_10470"/>
<dbReference type="PANTHER" id="PTHR30372">
    <property type="entry name" value="LIPID-A-DISACCHARIDE SYNTHASE"/>
    <property type="match status" value="1"/>
</dbReference>
<dbReference type="NCBIfam" id="TIGR00215">
    <property type="entry name" value="lpxB"/>
    <property type="match status" value="1"/>
</dbReference>
<evidence type="ECO:0000256" key="3">
    <source>
        <dbReference type="ARBA" id="ARBA00020902"/>
    </source>
</evidence>
<comment type="similarity">
    <text evidence="10">Belongs to the LpxB family.</text>
</comment>
<dbReference type="HOGENOM" id="CLU_036577_3_1_7"/>
<evidence type="ECO:0000256" key="10">
    <source>
        <dbReference type="HAMAP-Rule" id="MF_00392"/>
    </source>
</evidence>
<dbReference type="OrthoDB" id="9801642at2"/>
<name>A0A0B5BAG6_9BACT</name>
<dbReference type="GO" id="GO:0016020">
    <property type="term" value="C:membrane"/>
    <property type="evidence" value="ECO:0007669"/>
    <property type="project" value="GOC"/>
</dbReference>
<evidence type="ECO:0000313" key="11">
    <source>
        <dbReference type="EMBL" id="AJE03718.1"/>
    </source>
</evidence>
<dbReference type="UniPathway" id="UPA00973"/>
<keyword evidence="4 10" id="KW-0444">Lipid biosynthesis</keyword>
<keyword evidence="5 10" id="KW-0441">Lipid A biosynthesis</keyword>
<dbReference type="HAMAP" id="MF_00392">
    <property type="entry name" value="LpxB"/>
    <property type="match status" value="1"/>
</dbReference>
<dbReference type="RefSeq" id="WP_039742942.1">
    <property type="nucleotide sequence ID" value="NZ_CP009788.1"/>
</dbReference>
<organism evidence="11 12">
    <name type="scientific">Geobacter pickeringii</name>
    <dbReference type="NCBI Taxonomy" id="345632"/>
    <lineage>
        <taxon>Bacteria</taxon>
        <taxon>Pseudomonadati</taxon>
        <taxon>Thermodesulfobacteriota</taxon>
        <taxon>Desulfuromonadia</taxon>
        <taxon>Geobacterales</taxon>
        <taxon>Geobacteraceae</taxon>
        <taxon>Geobacter</taxon>
    </lineage>
</organism>
<dbReference type="PANTHER" id="PTHR30372:SF4">
    <property type="entry name" value="LIPID-A-DISACCHARIDE SYNTHASE, MITOCHONDRIAL-RELATED"/>
    <property type="match status" value="1"/>
</dbReference>
<evidence type="ECO:0000256" key="9">
    <source>
        <dbReference type="ARBA" id="ARBA00048975"/>
    </source>
</evidence>
<dbReference type="EC" id="2.4.1.182" evidence="2 10"/>
<keyword evidence="7 10" id="KW-0808">Transferase</keyword>
<dbReference type="AlphaFoldDB" id="A0A0B5BAG6"/>
<comment type="function">
    <text evidence="1 10">Condensation of UDP-2,3-diacylglucosamine and 2,3-diacylglucosamine-1-phosphate to form lipid A disaccharide, a precursor of lipid A, a phosphorylated glycolipid that anchors the lipopolysaccharide to the outer membrane of the cell.</text>
</comment>
<keyword evidence="8 10" id="KW-0443">Lipid metabolism</keyword>
<dbReference type="Proteomes" id="UP000057609">
    <property type="component" value="Chromosome"/>
</dbReference>
<accession>A0A0B5BAG6</accession>
<sequence>MGDLLKKRVMIVAGEASGDLHGSNLVKEALRLAPSLSFFGIGGSRMREAGVQTLVDASEMAVVGLVEVLAHFDVISRAFMAMRRILRNDPPDLLILIDYPDFNLMLAKVARRAGVKVLYYISPQVWAWRVGRVRKIARLVDHMAVVFPFEVPFYEKEGVPVTFVGHPLADIVRPTMTRGEAVAALGLDPARRTVGLFPGSRRGEIARLFPIILESAAVLRQHYPDLQFVLPLAPSLTAADIEPHLGASGLDVTVVRETVYDVMQVCDAIVSVSGTVTLEIALMGVPMVIIYTVSPLTYHVGKRLIKVDHIGICNIVAGERVVPELIQHEASAGRIAAEIGRYLDDGEYSREVRKKLGMVKEKLGSGGCSEKVAAIVLNMLGKQVNGNVQANTPVQ</sequence>
<evidence type="ECO:0000256" key="2">
    <source>
        <dbReference type="ARBA" id="ARBA00012687"/>
    </source>
</evidence>
<dbReference type="GO" id="GO:0008915">
    <property type="term" value="F:lipid-A-disaccharide synthase activity"/>
    <property type="evidence" value="ECO:0007669"/>
    <property type="project" value="UniProtKB-UniRule"/>
</dbReference>
<comment type="catalytic activity">
    <reaction evidence="9 10">
        <text>a lipid X + a UDP-2-N,3-O-bis[(3R)-3-hydroxyacyl]-alpha-D-glucosamine = a lipid A disaccharide + UDP + H(+)</text>
        <dbReference type="Rhea" id="RHEA:67828"/>
        <dbReference type="ChEBI" id="CHEBI:15378"/>
        <dbReference type="ChEBI" id="CHEBI:58223"/>
        <dbReference type="ChEBI" id="CHEBI:137748"/>
        <dbReference type="ChEBI" id="CHEBI:176338"/>
        <dbReference type="ChEBI" id="CHEBI:176343"/>
        <dbReference type="EC" id="2.4.1.182"/>
    </reaction>
</comment>
<proteinExistence type="inferred from homology"/>
<dbReference type="Pfam" id="PF02684">
    <property type="entry name" value="LpxB"/>
    <property type="match status" value="1"/>
</dbReference>
<keyword evidence="12" id="KW-1185">Reference proteome</keyword>
<comment type="pathway">
    <text evidence="10">Bacterial outer membrane biogenesis; LPS lipid A biosynthesis.</text>
</comment>
<keyword evidence="6 10" id="KW-0328">Glycosyltransferase</keyword>
<dbReference type="KEGG" id="gpi:GPICK_10470"/>
<reference evidence="11 12" key="1">
    <citation type="journal article" date="2015" name="Genome Announc.">
        <title>Complete Genome of Geobacter pickeringii G13T, a Metal-Reducing Isolate from Sedimentary Kaolin Deposits.</title>
        <authorList>
            <person name="Badalamenti J.P."/>
            <person name="Bond D.R."/>
        </authorList>
    </citation>
    <scope>NUCLEOTIDE SEQUENCE [LARGE SCALE GENOMIC DNA]</scope>
    <source>
        <strain evidence="11 12">G13</strain>
    </source>
</reference>
<dbReference type="SUPFAM" id="SSF53756">
    <property type="entry name" value="UDP-Glycosyltransferase/glycogen phosphorylase"/>
    <property type="match status" value="1"/>
</dbReference>